<reference evidence="2 3" key="1">
    <citation type="journal article" date="2019" name="Sci. Rep.">
        <title>Orb-weaving spider Araneus ventricosus genome elucidates the spidroin gene catalogue.</title>
        <authorList>
            <person name="Kono N."/>
            <person name="Nakamura H."/>
            <person name="Ohtoshi R."/>
            <person name="Moran D.A.P."/>
            <person name="Shinohara A."/>
            <person name="Yoshida Y."/>
            <person name="Fujiwara M."/>
            <person name="Mori M."/>
            <person name="Tomita M."/>
            <person name="Arakawa K."/>
        </authorList>
    </citation>
    <scope>NUCLEOTIDE SEQUENCE [LARGE SCALE GENOMIC DNA]</scope>
</reference>
<name>A0A4Y2GJY8_ARAVE</name>
<gene>
    <name evidence="2" type="ORF">AVEN_109353_1</name>
</gene>
<keyword evidence="3" id="KW-1185">Reference proteome</keyword>
<proteinExistence type="predicted"/>
<evidence type="ECO:0000313" key="3">
    <source>
        <dbReference type="Proteomes" id="UP000499080"/>
    </source>
</evidence>
<dbReference type="Proteomes" id="UP000499080">
    <property type="component" value="Unassembled WGS sequence"/>
</dbReference>
<dbReference type="EMBL" id="BGPR01001419">
    <property type="protein sequence ID" value="GBM53447.1"/>
    <property type="molecule type" value="Genomic_DNA"/>
</dbReference>
<evidence type="ECO:0000313" key="2">
    <source>
        <dbReference type="EMBL" id="GBM53447.1"/>
    </source>
</evidence>
<dbReference type="AlphaFoldDB" id="A0A4Y2GJY8"/>
<accession>A0A4Y2GJY8</accession>
<protein>
    <submittedName>
        <fullName evidence="2">Uncharacterized protein</fullName>
    </submittedName>
</protein>
<organism evidence="2 3">
    <name type="scientific">Araneus ventricosus</name>
    <name type="common">Orbweaver spider</name>
    <name type="synonym">Epeira ventricosa</name>
    <dbReference type="NCBI Taxonomy" id="182803"/>
    <lineage>
        <taxon>Eukaryota</taxon>
        <taxon>Metazoa</taxon>
        <taxon>Ecdysozoa</taxon>
        <taxon>Arthropoda</taxon>
        <taxon>Chelicerata</taxon>
        <taxon>Arachnida</taxon>
        <taxon>Araneae</taxon>
        <taxon>Araneomorphae</taxon>
        <taxon>Entelegynae</taxon>
        <taxon>Araneoidea</taxon>
        <taxon>Araneidae</taxon>
        <taxon>Araneus</taxon>
    </lineage>
</organism>
<sequence length="95" mass="10393">MTRTTPELEPSSPNFSTILVGGRLTHCVSFNEQQVHKHGGSSVESGFESGTHWPQSETVPLGQRCANRFGFGAGRFQVRNPIPLKISRVCTPVAR</sequence>
<comment type="caution">
    <text evidence="2">The sequence shown here is derived from an EMBL/GenBank/DDBJ whole genome shotgun (WGS) entry which is preliminary data.</text>
</comment>
<feature type="compositionally biased region" description="Low complexity" evidence="1">
    <location>
        <begin position="40"/>
        <end position="50"/>
    </location>
</feature>
<evidence type="ECO:0000256" key="1">
    <source>
        <dbReference type="SAM" id="MobiDB-lite"/>
    </source>
</evidence>
<feature type="region of interest" description="Disordered" evidence="1">
    <location>
        <begin position="38"/>
        <end position="59"/>
    </location>
</feature>